<dbReference type="InterPro" id="IPR006158">
    <property type="entry name" value="Cobalamin-bd"/>
</dbReference>
<feature type="binding site" description="axial binding residue" evidence="17">
    <location>
        <position position="835"/>
    </location>
    <ligand>
        <name>methylcob(III)alamin</name>
        <dbReference type="ChEBI" id="CHEBI:28115"/>
    </ligand>
    <ligandPart>
        <name>Co</name>
        <dbReference type="ChEBI" id="CHEBI:27638"/>
    </ligandPart>
</feature>
<evidence type="ECO:0000259" key="22">
    <source>
        <dbReference type="PROSITE" id="PS50974"/>
    </source>
</evidence>
<dbReference type="GO" id="GO:0031419">
    <property type="term" value="F:cobalamin binding"/>
    <property type="evidence" value="ECO:0007669"/>
    <property type="project" value="UniProtKB-UniRule"/>
</dbReference>
<evidence type="ECO:0000256" key="18">
    <source>
        <dbReference type="PIRSR" id="PIRSR000381-2"/>
    </source>
</evidence>
<dbReference type="Pfam" id="PF00809">
    <property type="entry name" value="Pterin_bind"/>
    <property type="match status" value="1"/>
</dbReference>
<sequence length="1313" mass="145875">MLSSSPQKLTKNQKQRLKYRLKKKTSTACMIKSVVSDVPSNSIANENLAEYPVGKVPGKGKKLTDYLNSELQKRILFLDGAMGTMIQKYRFSEEQFRGERFKVHKKDFLKGNNDLLSLTQPEAIIQIHKEYLEAGSDMVETNTFSGTSIAQLDYHMEDLAYEINLVSAQLAKQACDYYTRLTPEKPRFVCGALGPTNRTCSISPSVENPSFRNVTFDELVEAYSEQVRGLLDGGADILLVETIFDTLNAKAALYAIDLMFDEGYDRVPILISGTIVDQSGRTLSGQTGEAFISSVNHVNPVAIGLNCALGADQMLPFMQNISKSTEAFTICYPNAGLPNTFGEYDETPEEMASKVIKFAELGLVNIVGGCCGTTPPHIKALHDALSPFKPRVRPTMDPDTLIVSGLEILRINKTTGFVNIGERCNVSGSKIFAKKILNGGYEEGLVIGRTQVESGAQVIDVNMDEGLLDGKAAMTKFLNYIASEPDIARVPIMVDSSNFEIILAGLKCAQGKCIVNSISLKEGEEEFIKKAKIVHRFGAAVVVMAFDETGQAVECDNKFDICARSYKILVEKVGFNPNEIIFDPNILTIATGMEEHANYGVEFIKVCSRIKKELPYAKISGGVSNLSFSFRGKEVIRQAMHSVFLYHTIKEGMDMGIVNAGTMPIYDDIPKDLLQLCEEAVWNLDIENNTEKLLAYAEKTGKVDKNAAAAEEWRSWEVEKRLSHSLVKGITKYIVADTEEARLLTEKYPRPLNVIEGPLMGGMSIVGELFGAGKMFLPQVIKSARVMKSAVAHLIPFMETERLARLESAGIDPNDPNESSYNGTVVLATVKGDVHDIGKNIVAVVLGCNNYKVIDLGVMTPCDKILKAAIEHNADIIGLSGLITPSLDEMVYVAKEMERAGMNIPLLIGGATTSKMHTAVKIEPRYQHPTIHVLDASRSVVVVSALLDPNSKEDYSLDVRDEYEDLRAEHYEGLKDRRYLSYAQASDKAFKINWKNVPTPVKPTFLGSKVLKDIDLSKLIPHIDWNPFFQTWQLRGKYPNRGFPKIFMDETVGEEAKKLHADAMEMLQKIIKEKILTGTAIVHFWPCNAVGDDVELYEDDTRVKKVGTFYGLRQQAEKDADNDEPYYCLSDFIAPKETSIPDYIGGFAVSVGFGVDEKCVEYGKQHDDYSIIMLKSLADRLTEALAEVVHLDMRKEYWGYAPDENLSPEDLLQVNYQGIRPAPGYPLQPDHTEKITMWNLMDVEKQTGICLTESLAMTPAASVSAIVFANPESKYFAVGKISKDQIENYASRKQMKVGEVEKWLMQNLSYECD</sequence>
<comment type="cofactor">
    <cofactor evidence="1 16 19">
        <name>Zn(2+)</name>
        <dbReference type="ChEBI" id="CHEBI:29105"/>
    </cofactor>
</comment>
<feature type="binding site" evidence="17 19">
    <location>
        <position position="307"/>
    </location>
    <ligand>
        <name>Zn(2+)</name>
        <dbReference type="ChEBI" id="CHEBI:29105"/>
    </ligand>
</feature>
<evidence type="ECO:0000256" key="9">
    <source>
        <dbReference type="ARBA" id="ARBA00022679"/>
    </source>
</evidence>
<comment type="similarity">
    <text evidence="4">Belongs to the vitamin-B12 dependent methionine synthase family.</text>
</comment>
<dbReference type="SMART" id="SM01018">
    <property type="entry name" value="B12-binding_2"/>
    <property type="match status" value="1"/>
</dbReference>
<dbReference type="PROSITE" id="PS50974">
    <property type="entry name" value="ADOMET_ACTIVATION"/>
    <property type="match status" value="1"/>
</dbReference>
<keyword evidence="8 16" id="KW-0846">Cobalamin</keyword>
<feature type="domain" description="AdoMet activation" evidence="22">
    <location>
        <begin position="973"/>
        <end position="1313"/>
    </location>
</feature>
<comment type="cofactor">
    <cofactor evidence="2 16 17">
        <name>methylcob(III)alamin</name>
        <dbReference type="ChEBI" id="CHEBI:28115"/>
    </cofactor>
</comment>
<feature type="binding site" evidence="18">
    <location>
        <position position="1024"/>
    </location>
    <ligand>
        <name>S-adenosyl-L-methionine</name>
        <dbReference type="ChEBI" id="CHEBI:59789"/>
    </ligand>
</feature>
<feature type="binding site" evidence="18">
    <location>
        <begin position="1275"/>
        <end position="1276"/>
    </location>
    <ligand>
        <name>S-adenosyl-L-methionine</name>
        <dbReference type="ChEBI" id="CHEBI:59789"/>
    </ligand>
</feature>
<dbReference type="CDD" id="cd00740">
    <property type="entry name" value="MeTr"/>
    <property type="match status" value="1"/>
</dbReference>
<keyword evidence="11 16" id="KW-0479">Metal-binding</keyword>
<dbReference type="NCBIfam" id="NF007024">
    <property type="entry name" value="PRK09490.1"/>
    <property type="match status" value="1"/>
</dbReference>
<dbReference type="SUPFAM" id="SSF51717">
    <property type="entry name" value="Dihydropteroate synthetase-like"/>
    <property type="match status" value="1"/>
</dbReference>
<dbReference type="GO" id="GO:0008705">
    <property type="term" value="F:methionine synthase activity"/>
    <property type="evidence" value="ECO:0007669"/>
    <property type="project" value="UniProtKB-UniRule"/>
</dbReference>
<comment type="caution">
    <text evidence="25">The sequence shown here is derived from an EMBL/GenBank/DDBJ whole genome shotgun (WGS) entry which is preliminary data.</text>
</comment>
<keyword evidence="15 16" id="KW-0170">Cobalt</keyword>
<feature type="binding site" evidence="18">
    <location>
        <position position="1220"/>
    </location>
    <ligand>
        <name>S-adenosyl-L-methionine</name>
        <dbReference type="ChEBI" id="CHEBI:59789"/>
    </ligand>
</feature>
<dbReference type="GO" id="GO:0008270">
    <property type="term" value="F:zinc ion binding"/>
    <property type="evidence" value="ECO:0007669"/>
    <property type="project" value="UniProtKB-UniRule"/>
</dbReference>
<comment type="pathway">
    <text evidence="3 16">Amino-acid biosynthesis; L-methionine biosynthesis via de novo pathway; L-methionine from L-homocysteine (MetH route): step 1/1.</text>
</comment>
<dbReference type="Proteomes" id="UP001211065">
    <property type="component" value="Unassembled WGS sequence"/>
</dbReference>
<evidence type="ECO:0000256" key="12">
    <source>
        <dbReference type="ARBA" id="ARBA00022737"/>
    </source>
</evidence>
<dbReference type="InterPro" id="IPR000489">
    <property type="entry name" value="Pterin-binding_dom"/>
</dbReference>
<keyword evidence="12" id="KW-0677">Repeat</keyword>
<evidence type="ECO:0000256" key="17">
    <source>
        <dbReference type="PIRSR" id="PIRSR000381-1"/>
    </source>
</evidence>
<evidence type="ECO:0000259" key="21">
    <source>
        <dbReference type="PROSITE" id="PS50972"/>
    </source>
</evidence>
<dbReference type="GO" id="GO:0032259">
    <property type="term" value="P:methylation"/>
    <property type="evidence" value="ECO:0007669"/>
    <property type="project" value="UniProtKB-KW"/>
</dbReference>
<evidence type="ECO:0000256" key="10">
    <source>
        <dbReference type="ARBA" id="ARBA00022691"/>
    </source>
</evidence>
<comment type="function">
    <text evidence="16">Catalyzes the transfer of a methyl group from methyl-cobalamin to homocysteine, yielding enzyme-bound cob(I)alamin and methionine. Subsequently, remethylates the cofactor using methyltetrahydrofolate.</text>
</comment>
<dbReference type="PROSITE" id="PS50970">
    <property type="entry name" value="HCY"/>
    <property type="match status" value="1"/>
</dbReference>
<dbReference type="SUPFAM" id="SSF82282">
    <property type="entry name" value="Homocysteine S-methyltransferase"/>
    <property type="match status" value="1"/>
</dbReference>
<dbReference type="Gene3D" id="3.40.50.280">
    <property type="entry name" value="Cobalamin-binding domain"/>
    <property type="match status" value="1"/>
</dbReference>
<evidence type="ECO:0000256" key="6">
    <source>
        <dbReference type="ARBA" id="ARBA00022603"/>
    </source>
</evidence>
<dbReference type="Pfam" id="PF02310">
    <property type="entry name" value="B12-binding"/>
    <property type="match status" value="1"/>
</dbReference>
<dbReference type="PANTHER" id="PTHR45833">
    <property type="entry name" value="METHIONINE SYNTHASE"/>
    <property type="match status" value="1"/>
</dbReference>
<keyword evidence="10 16" id="KW-0949">S-adenosyl-L-methionine</keyword>
<evidence type="ECO:0000256" key="19">
    <source>
        <dbReference type="PROSITE-ProRule" id="PRU00333"/>
    </source>
</evidence>
<evidence type="ECO:0000256" key="1">
    <source>
        <dbReference type="ARBA" id="ARBA00001947"/>
    </source>
</evidence>
<dbReference type="PROSITE" id="PS50972">
    <property type="entry name" value="PTERIN_BINDING"/>
    <property type="match status" value="1"/>
</dbReference>
<evidence type="ECO:0000256" key="7">
    <source>
        <dbReference type="ARBA" id="ARBA00022605"/>
    </source>
</evidence>
<feature type="binding site" evidence="18">
    <location>
        <position position="756"/>
    </location>
    <ligand>
        <name>methylcob(III)alamin</name>
        <dbReference type="ChEBI" id="CHEBI:28115"/>
    </ligand>
</feature>
<keyword evidence="14 16" id="KW-0486">Methionine biosynthesis</keyword>
<dbReference type="SUPFAM" id="SSF56507">
    <property type="entry name" value="Methionine synthase activation domain-like"/>
    <property type="match status" value="1"/>
</dbReference>
<dbReference type="InterPro" id="IPR011005">
    <property type="entry name" value="Dihydropteroate_synth-like_sf"/>
</dbReference>
<evidence type="ECO:0000256" key="4">
    <source>
        <dbReference type="ARBA" id="ARBA00010398"/>
    </source>
</evidence>
<feature type="binding site" evidence="17 19">
    <location>
        <position position="370"/>
    </location>
    <ligand>
        <name>Zn(2+)</name>
        <dbReference type="ChEBI" id="CHEBI:29105"/>
    </ligand>
</feature>
<dbReference type="NCBIfam" id="TIGR02082">
    <property type="entry name" value="metH"/>
    <property type="match status" value="1"/>
</dbReference>
<dbReference type="GO" id="GO:0005829">
    <property type="term" value="C:cytosol"/>
    <property type="evidence" value="ECO:0007669"/>
    <property type="project" value="TreeGrafter"/>
</dbReference>
<accession>A0AAD5Y0R6</accession>
<evidence type="ECO:0000259" key="20">
    <source>
        <dbReference type="PROSITE" id="PS50970"/>
    </source>
</evidence>
<dbReference type="Pfam" id="PF02965">
    <property type="entry name" value="Met_synt_B12"/>
    <property type="match status" value="1"/>
</dbReference>
<protein>
    <recommendedName>
        <fullName evidence="5 16">Methionine synthase</fullName>
        <ecNumber evidence="5 16">2.1.1.13</ecNumber>
    </recommendedName>
    <alternativeName>
        <fullName evidence="16">5-methyltetrahydrofolate--homocysteine methyltransferase</fullName>
    </alternativeName>
</protein>
<dbReference type="EC" id="2.1.1.13" evidence="5 16"/>
<gene>
    <name evidence="25" type="ORF">HK099_003708</name>
</gene>
<dbReference type="InterPro" id="IPR050554">
    <property type="entry name" value="Met_Synthase/Corrinoid"/>
</dbReference>
<feature type="binding site" evidence="18">
    <location>
        <position position="884"/>
    </location>
    <ligand>
        <name>methylcob(III)alamin</name>
        <dbReference type="ChEBI" id="CHEBI:28115"/>
    </ligand>
</feature>
<comment type="domain">
    <text evidence="16">Modular enzyme with four functionally distinct domains. The isolated Hcy-binding domain catalyzes methyl transfer from free methylcobalamin to homocysteine. The Hcy-binding domain in association with the pterin-binding domain catalyzes the methylation of cob(I)alamin by methyltetrahydrofolate and the methylation of homocysteine. The B12-binding domain binds the cofactor. The AdoMet activation domain binds S-adenosyl-L-methionine. Under aerobic conditions cob(I)alamin can be converted to inactive cob(II)alamin. Reductive methylation by S-adenosyl-L-methionine and flavodoxin regenerates methylcobalamin.</text>
</comment>
<evidence type="ECO:0000313" key="26">
    <source>
        <dbReference type="Proteomes" id="UP001211065"/>
    </source>
</evidence>
<keyword evidence="9 16" id="KW-0808">Transferase</keyword>
<feature type="domain" description="B12-binding N-terminal" evidence="24">
    <location>
        <begin position="709"/>
        <end position="806"/>
    </location>
</feature>
<dbReference type="InterPro" id="IPR004223">
    <property type="entry name" value="VitB12-dep_Met_synth_activ_dom"/>
</dbReference>
<name>A0AAD5Y0R6_9FUNG</name>
<organism evidence="25 26">
    <name type="scientific">Clydaea vesicula</name>
    <dbReference type="NCBI Taxonomy" id="447962"/>
    <lineage>
        <taxon>Eukaryota</taxon>
        <taxon>Fungi</taxon>
        <taxon>Fungi incertae sedis</taxon>
        <taxon>Chytridiomycota</taxon>
        <taxon>Chytridiomycota incertae sedis</taxon>
        <taxon>Chytridiomycetes</taxon>
        <taxon>Lobulomycetales</taxon>
        <taxon>Lobulomycetaceae</taxon>
        <taxon>Clydaea</taxon>
    </lineage>
</organism>
<comment type="catalytic activity">
    <reaction evidence="16">
        <text>(6S)-5-methyl-5,6,7,8-tetrahydrofolate + L-homocysteine = (6S)-5,6,7,8-tetrahydrofolate + L-methionine</text>
        <dbReference type="Rhea" id="RHEA:11172"/>
        <dbReference type="ChEBI" id="CHEBI:18608"/>
        <dbReference type="ChEBI" id="CHEBI:57453"/>
        <dbReference type="ChEBI" id="CHEBI:57844"/>
        <dbReference type="ChEBI" id="CHEBI:58199"/>
        <dbReference type="EC" id="2.1.1.13"/>
    </reaction>
</comment>
<keyword evidence="26" id="KW-1185">Reference proteome</keyword>
<evidence type="ECO:0000256" key="8">
    <source>
        <dbReference type="ARBA" id="ARBA00022628"/>
    </source>
</evidence>
<dbReference type="PANTHER" id="PTHR45833:SF1">
    <property type="entry name" value="METHIONINE SYNTHASE"/>
    <property type="match status" value="1"/>
</dbReference>
<proteinExistence type="inferred from homology"/>
<evidence type="ECO:0000256" key="11">
    <source>
        <dbReference type="ARBA" id="ARBA00022723"/>
    </source>
</evidence>
<evidence type="ECO:0000256" key="13">
    <source>
        <dbReference type="ARBA" id="ARBA00022833"/>
    </source>
</evidence>
<dbReference type="Gene3D" id="1.10.1240.10">
    <property type="entry name" value="Methionine synthase domain"/>
    <property type="match status" value="1"/>
</dbReference>
<dbReference type="InterPro" id="IPR036724">
    <property type="entry name" value="Cobalamin-bd_sf"/>
</dbReference>
<dbReference type="Pfam" id="PF02607">
    <property type="entry name" value="B12-binding_2"/>
    <property type="match status" value="1"/>
</dbReference>
<dbReference type="PROSITE" id="PS51332">
    <property type="entry name" value="B12_BINDING"/>
    <property type="match status" value="1"/>
</dbReference>
<dbReference type="Gene3D" id="3.10.196.10">
    <property type="entry name" value="Vitamin B12-dependent methionine synthase, activation domain"/>
    <property type="match status" value="1"/>
</dbReference>
<dbReference type="SUPFAM" id="SSF47644">
    <property type="entry name" value="Methionine synthase domain"/>
    <property type="match status" value="1"/>
</dbReference>
<feature type="domain" description="Pterin-binding" evidence="21">
    <location>
        <begin position="417"/>
        <end position="678"/>
    </location>
</feature>
<dbReference type="PROSITE" id="PS51337">
    <property type="entry name" value="B12_BINDING_NTER"/>
    <property type="match status" value="1"/>
</dbReference>
<evidence type="ECO:0000256" key="16">
    <source>
        <dbReference type="PIRNR" id="PIRNR000381"/>
    </source>
</evidence>
<dbReference type="InterPro" id="IPR003726">
    <property type="entry name" value="HCY_dom"/>
</dbReference>
<dbReference type="FunFam" id="3.40.50.280:FF:000001">
    <property type="entry name" value="Methionine synthase"/>
    <property type="match status" value="1"/>
</dbReference>
<dbReference type="PIRSF" id="PIRSF000381">
    <property type="entry name" value="MetH"/>
    <property type="match status" value="1"/>
</dbReference>
<dbReference type="EMBL" id="JADGJW010000246">
    <property type="protein sequence ID" value="KAJ3221177.1"/>
    <property type="molecule type" value="Genomic_DNA"/>
</dbReference>
<dbReference type="InterPro" id="IPR011822">
    <property type="entry name" value="MetH"/>
</dbReference>
<evidence type="ECO:0000259" key="23">
    <source>
        <dbReference type="PROSITE" id="PS51332"/>
    </source>
</evidence>
<feature type="binding site" evidence="18">
    <location>
        <position position="936"/>
    </location>
    <ligand>
        <name>methylcob(III)alamin</name>
        <dbReference type="ChEBI" id="CHEBI:28115"/>
    </ligand>
</feature>
<dbReference type="Gene3D" id="1.10.288.10">
    <property type="entry name" value="Cobalamin-dependent Methionine Synthase, domain 2"/>
    <property type="match status" value="1"/>
</dbReference>
<dbReference type="InterPro" id="IPR037010">
    <property type="entry name" value="VitB12-dep_Met_synth_activ_sf"/>
</dbReference>
<feature type="binding site" evidence="18">
    <location>
        <begin position="832"/>
        <end position="836"/>
    </location>
    <ligand>
        <name>methylcob(III)alamin</name>
        <dbReference type="ChEBI" id="CHEBI:28115"/>
    </ligand>
</feature>
<dbReference type="InterPro" id="IPR036589">
    <property type="entry name" value="HCY_dom_sf"/>
</dbReference>
<dbReference type="InterPro" id="IPR003759">
    <property type="entry name" value="Cbl-bd_cap"/>
</dbReference>
<dbReference type="FunFam" id="1.10.1240.10:FF:000001">
    <property type="entry name" value="Methionine synthase"/>
    <property type="match status" value="1"/>
</dbReference>
<keyword evidence="13 16" id="KW-0862">Zinc</keyword>
<evidence type="ECO:0000313" key="25">
    <source>
        <dbReference type="EMBL" id="KAJ3221177.1"/>
    </source>
</evidence>
<dbReference type="GO" id="GO:0050667">
    <property type="term" value="P:homocysteine metabolic process"/>
    <property type="evidence" value="ECO:0007669"/>
    <property type="project" value="TreeGrafter"/>
</dbReference>
<evidence type="ECO:0000256" key="15">
    <source>
        <dbReference type="ARBA" id="ARBA00023285"/>
    </source>
</evidence>
<feature type="binding site" evidence="18">
    <location>
        <position position="880"/>
    </location>
    <ligand>
        <name>methylcob(III)alamin</name>
        <dbReference type="ChEBI" id="CHEBI:28115"/>
    </ligand>
</feature>
<keyword evidence="7 16" id="KW-0028">Amino-acid biosynthesis</keyword>
<dbReference type="InterPro" id="IPR033706">
    <property type="entry name" value="Met_synthase_B12-bd"/>
</dbReference>
<evidence type="ECO:0000256" key="2">
    <source>
        <dbReference type="ARBA" id="ARBA00001956"/>
    </source>
</evidence>
<dbReference type="SUPFAM" id="SSF52242">
    <property type="entry name" value="Cobalamin (vitamin B12)-binding domain"/>
    <property type="match status" value="1"/>
</dbReference>
<evidence type="ECO:0000256" key="14">
    <source>
        <dbReference type="ARBA" id="ARBA00023167"/>
    </source>
</evidence>
<evidence type="ECO:0000256" key="5">
    <source>
        <dbReference type="ARBA" id="ARBA00012032"/>
    </source>
</evidence>
<feature type="domain" description="Hcy-binding" evidence="20">
    <location>
        <begin position="64"/>
        <end position="385"/>
    </location>
</feature>
<dbReference type="FunFam" id="3.20.20.330:FF:000001">
    <property type="entry name" value="Methionine synthase"/>
    <property type="match status" value="1"/>
</dbReference>
<dbReference type="Pfam" id="PF02574">
    <property type="entry name" value="S-methyl_trans"/>
    <property type="match status" value="1"/>
</dbReference>
<evidence type="ECO:0000259" key="24">
    <source>
        <dbReference type="PROSITE" id="PS51337"/>
    </source>
</evidence>
<dbReference type="Gene3D" id="3.20.20.20">
    <property type="entry name" value="Dihydropteroate synthase-like"/>
    <property type="match status" value="1"/>
</dbReference>
<evidence type="ECO:0000256" key="3">
    <source>
        <dbReference type="ARBA" id="ARBA00005178"/>
    </source>
</evidence>
<reference evidence="25" key="1">
    <citation type="submission" date="2020-05" db="EMBL/GenBank/DDBJ databases">
        <title>Phylogenomic resolution of chytrid fungi.</title>
        <authorList>
            <person name="Stajich J.E."/>
            <person name="Amses K."/>
            <person name="Simmons R."/>
            <person name="Seto K."/>
            <person name="Myers J."/>
            <person name="Bonds A."/>
            <person name="Quandt C.A."/>
            <person name="Barry K."/>
            <person name="Liu P."/>
            <person name="Grigoriev I."/>
            <person name="Longcore J.E."/>
            <person name="James T.Y."/>
        </authorList>
    </citation>
    <scope>NUCLEOTIDE SEQUENCE</scope>
    <source>
        <strain evidence="25">JEL0476</strain>
    </source>
</reference>
<dbReference type="InterPro" id="IPR036594">
    <property type="entry name" value="Meth_synthase_dom"/>
</dbReference>
<feature type="binding site" evidence="17 19">
    <location>
        <position position="371"/>
    </location>
    <ligand>
        <name>Zn(2+)</name>
        <dbReference type="ChEBI" id="CHEBI:29105"/>
    </ligand>
</feature>
<keyword evidence="6 16" id="KW-0489">Methyltransferase</keyword>
<dbReference type="Gene3D" id="3.20.20.330">
    <property type="entry name" value="Homocysteine-binding-like domain"/>
    <property type="match status" value="1"/>
</dbReference>
<feature type="domain" description="B12-binding" evidence="23">
    <location>
        <begin position="822"/>
        <end position="957"/>
    </location>
</feature>
<dbReference type="CDD" id="cd02069">
    <property type="entry name" value="methionine_synthase_B12_BD"/>
    <property type="match status" value="1"/>
</dbReference>
<dbReference type="FunFam" id="3.20.20.20:FF:000002">
    <property type="entry name" value="Methionine synthase"/>
    <property type="match status" value="1"/>
</dbReference>
<dbReference type="GO" id="GO:0046653">
    <property type="term" value="P:tetrahydrofolate metabolic process"/>
    <property type="evidence" value="ECO:0007669"/>
    <property type="project" value="TreeGrafter"/>
</dbReference>